<dbReference type="KEGG" id="sfu:Sfum_3296"/>
<dbReference type="InterPro" id="IPR031316">
    <property type="entry name" value="FlgM_C"/>
</dbReference>
<dbReference type="AlphaFoldDB" id="A0LNG7"/>
<evidence type="ECO:0000313" key="4">
    <source>
        <dbReference type="Proteomes" id="UP000001784"/>
    </source>
</evidence>
<evidence type="ECO:0000259" key="2">
    <source>
        <dbReference type="Pfam" id="PF04316"/>
    </source>
</evidence>
<dbReference type="STRING" id="335543.Sfum_3296"/>
<protein>
    <recommendedName>
        <fullName evidence="2">Anti-sigma-28 factor FlgM C-terminal domain-containing protein</fullName>
    </recommendedName>
</protein>
<dbReference type="InterPro" id="IPR035890">
    <property type="entry name" value="Anti-sigma-28_factor_FlgM_sf"/>
</dbReference>
<reference evidence="3 4" key="1">
    <citation type="submission" date="2006-10" db="EMBL/GenBank/DDBJ databases">
        <title>Complete sequence of Syntrophobacter fumaroxidans MPOB.</title>
        <authorList>
            <consortium name="US DOE Joint Genome Institute"/>
            <person name="Copeland A."/>
            <person name="Lucas S."/>
            <person name="Lapidus A."/>
            <person name="Barry K."/>
            <person name="Detter J.C."/>
            <person name="Glavina del Rio T."/>
            <person name="Hammon N."/>
            <person name="Israni S."/>
            <person name="Pitluck S."/>
            <person name="Goltsman E.G."/>
            <person name="Martinez M."/>
            <person name="Schmutz J."/>
            <person name="Larimer F."/>
            <person name="Land M."/>
            <person name="Hauser L."/>
            <person name="Kyrpides N."/>
            <person name="Kim E."/>
            <person name="Boone D.R."/>
            <person name="Brockman F."/>
            <person name="Culley D."/>
            <person name="Ferry J."/>
            <person name="Gunsalus R."/>
            <person name="McInerney M.J."/>
            <person name="Morrison M."/>
            <person name="Plugge C."/>
            <person name="Rohlin L."/>
            <person name="Scholten J."/>
            <person name="Sieber J."/>
            <person name="Stams A.J.M."/>
            <person name="Worm P."/>
            <person name="Henstra A.M."/>
            <person name="Richardson P."/>
        </authorList>
    </citation>
    <scope>NUCLEOTIDE SEQUENCE [LARGE SCALE GENOMIC DNA]</scope>
    <source>
        <strain evidence="4">DSM 10017 / MPOB</strain>
    </source>
</reference>
<feature type="domain" description="Anti-sigma-28 factor FlgM C-terminal" evidence="2">
    <location>
        <begin position="55"/>
        <end position="95"/>
    </location>
</feature>
<evidence type="ECO:0000256" key="1">
    <source>
        <dbReference type="SAM" id="MobiDB-lite"/>
    </source>
</evidence>
<accession>A0LNG7</accession>
<feature type="compositionally biased region" description="Basic and acidic residues" evidence="1">
    <location>
        <begin position="14"/>
        <end position="31"/>
    </location>
</feature>
<organism evidence="3 4">
    <name type="scientific">Syntrophobacter fumaroxidans (strain DSM 10017 / MPOB)</name>
    <dbReference type="NCBI Taxonomy" id="335543"/>
    <lineage>
        <taxon>Bacteria</taxon>
        <taxon>Pseudomonadati</taxon>
        <taxon>Thermodesulfobacteriota</taxon>
        <taxon>Syntrophobacteria</taxon>
        <taxon>Syntrophobacterales</taxon>
        <taxon>Syntrophobacteraceae</taxon>
        <taxon>Syntrophobacter</taxon>
    </lineage>
</organism>
<dbReference type="SUPFAM" id="SSF101498">
    <property type="entry name" value="Anti-sigma factor FlgM"/>
    <property type="match status" value="1"/>
</dbReference>
<gene>
    <name evidence="3" type="ordered locus">Sfum_3296</name>
</gene>
<feature type="region of interest" description="Disordered" evidence="1">
    <location>
        <begin position="1"/>
        <end position="45"/>
    </location>
</feature>
<dbReference type="InParanoid" id="A0LNG7"/>
<dbReference type="Proteomes" id="UP000001784">
    <property type="component" value="Chromosome"/>
</dbReference>
<dbReference type="HOGENOM" id="CLU_2439724_0_0_7"/>
<evidence type="ECO:0000313" key="3">
    <source>
        <dbReference type="EMBL" id="ABK18969.1"/>
    </source>
</evidence>
<keyword evidence="4" id="KW-1185">Reference proteome</keyword>
<dbReference type="EMBL" id="CP000478">
    <property type="protein sequence ID" value="ABK18969.1"/>
    <property type="molecule type" value="Genomic_DNA"/>
</dbReference>
<name>A0LNG7_SYNFM</name>
<dbReference type="Pfam" id="PF04316">
    <property type="entry name" value="FlgM"/>
    <property type="match status" value="1"/>
</dbReference>
<sequence>MGNALKGIPMGTRKNSDHPGRGTRWLEEKANGKARHGKRTASATDDTALITTQVARIVEEIVSGEVRPERIRSIKSLIENDAYTIQPDEIARKMLGELW</sequence>
<proteinExistence type="predicted"/>